<evidence type="ECO:0000256" key="9">
    <source>
        <dbReference type="ARBA" id="ARBA00023002"/>
    </source>
</evidence>
<evidence type="ECO:0000256" key="4">
    <source>
        <dbReference type="ARBA" id="ARBA00011525"/>
    </source>
</evidence>
<dbReference type="STRING" id="28377.ENSACAP00000006018"/>
<reference evidence="15" key="2">
    <citation type="submission" date="2025-08" db="UniProtKB">
        <authorList>
            <consortium name="Ensembl"/>
        </authorList>
    </citation>
    <scope>IDENTIFICATION</scope>
</reference>
<comment type="subunit">
    <text evidence="4">Heterooligomer of subunits alpha (IDH3A), beta (IDH3B), and gamma (IDH3G) in the apparent ratio of 2:1:1. The heterodimer containing one IDH3A and one IDH3B subunit and the heterodimer containing one IDH3A and one IDH3G subunit assemble into a heterotetramer (which contains two subunits of IDH3A, one of IDH3B and one of IDH3G) and further into the heterooctamer.</text>
</comment>
<protein>
    <recommendedName>
        <fullName evidence="13">Isocitrate dehydrogenase [NAD] subunit, mitochondrial</fullName>
    </recommendedName>
</protein>
<evidence type="ECO:0000256" key="11">
    <source>
        <dbReference type="ARBA" id="ARBA00037023"/>
    </source>
</evidence>
<evidence type="ECO:0000256" key="3">
    <source>
        <dbReference type="ARBA" id="ARBA00007769"/>
    </source>
</evidence>
<evidence type="ECO:0000259" key="14">
    <source>
        <dbReference type="SMART" id="SM01329"/>
    </source>
</evidence>
<evidence type="ECO:0000256" key="2">
    <source>
        <dbReference type="ARBA" id="ARBA00001946"/>
    </source>
</evidence>
<dbReference type="PANTHER" id="PTHR11835">
    <property type="entry name" value="DECARBOXYLATING DEHYDROGENASES-ISOCITRATE, ISOPROPYLMALATE, TARTRATE"/>
    <property type="match status" value="1"/>
</dbReference>
<dbReference type="GO" id="GO:0051287">
    <property type="term" value="F:NAD binding"/>
    <property type="evidence" value="ECO:0007669"/>
    <property type="project" value="UniProtKB-UniRule"/>
</dbReference>
<dbReference type="GO" id="GO:0005759">
    <property type="term" value="C:mitochondrial matrix"/>
    <property type="evidence" value="ECO:0007669"/>
    <property type="project" value="Ensembl"/>
</dbReference>
<dbReference type="eggNOG" id="KOG0785">
    <property type="taxonomic scope" value="Eukaryota"/>
</dbReference>
<comment type="similarity">
    <text evidence="3 13">Belongs to the isocitrate and isopropylmalate dehydrogenases family.</text>
</comment>
<dbReference type="GeneTree" id="ENSGT00950000182989"/>
<keyword evidence="13" id="KW-0496">Mitochondrion</keyword>
<evidence type="ECO:0000256" key="10">
    <source>
        <dbReference type="ARBA" id="ARBA00023027"/>
    </source>
</evidence>
<dbReference type="Bgee" id="ENSACAG00000006101">
    <property type="expression patterns" value="Expressed in heart and 13 other cell types or tissues"/>
</dbReference>
<dbReference type="Ensembl" id="ENSACAT00000006152.4">
    <property type="protein sequence ID" value="ENSACAP00000006018.3"/>
    <property type="gene ID" value="ENSACAG00000006101.4"/>
</dbReference>
<reference evidence="15" key="3">
    <citation type="submission" date="2025-09" db="UniProtKB">
        <authorList>
            <consortium name="Ensembl"/>
        </authorList>
    </citation>
    <scope>IDENTIFICATION</scope>
</reference>
<dbReference type="GO" id="GO:0006099">
    <property type="term" value="P:tricarboxylic acid cycle"/>
    <property type="evidence" value="ECO:0000318"/>
    <property type="project" value="GO_Central"/>
</dbReference>
<feature type="domain" description="Isopropylmalate dehydrogenase-like" evidence="14">
    <location>
        <begin position="119"/>
        <end position="444"/>
    </location>
</feature>
<comment type="catalytic activity">
    <reaction evidence="11">
        <text>D-threo-isocitrate + NAD(+) = 2-oxoglutarate + CO2 + NADH</text>
        <dbReference type="Rhea" id="RHEA:23632"/>
        <dbReference type="ChEBI" id="CHEBI:15562"/>
        <dbReference type="ChEBI" id="CHEBI:16526"/>
        <dbReference type="ChEBI" id="CHEBI:16810"/>
        <dbReference type="ChEBI" id="CHEBI:57540"/>
        <dbReference type="ChEBI" id="CHEBI:57945"/>
        <dbReference type="EC" id="1.1.1.41"/>
    </reaction>
    <physiologicalReaction direction="left-to-right" evidence="11">
        <dbReference type="Rhea" id="RHEA:23633"/>
    </physiologicalReaction>
</comment>
<comment type="subcellular location">
    <subcellularLocation>
        <location evidence="13">Mitochondrion</location>
    </subcellularLocation>
</comment>
<organism evidence="15 16">
    <name type="scientific">Anolis carolinensis</name>
    <name type="common">Green anole</name>
    <name type="synonym">American chameleon</name>
    <dbReference type="NCBI Taxonomy" id="28377"/>
    <lineage>
        <taxon>Eukaryota</taxon>
        <taxon>Metazoa</taxon>
        <taxon>Chordata</taxon>
        <taxon>Craniata</taxon>
        <taxon>Vertebrata</taxon>
        <taxon>Euteleostomi</taxon>
        <taxon>Lepidosauria</taxon>
        <taxon>Squamata</taxon>
        <taxon>Bifurcata</taxon>
        <taxon>Unidentata</taxon>
        <taxon>Episquamata</taxon>
        <taxon>Toxicofera</taxon>
        <taxon>Iguania</taxon>
        <taxon>Dactyloidae</taxon>
        <taxon>Anolis</taxon>
    </lineage>
</organism>
<dbReference type="GO" id="GO:0005739">
    <property type="term" value="C:mitochondrion"/>
    <property type="evidence" value="ECO:0000318"/>
    <property type="project" value="GO_Central"/>
</dbReference>
<dbReference type="PROSITE" id="PS00470">
    <property type="entry name" value="IDH_IMDH"/>
    <property type="match status" value="1"/>
</dbReference>
<accession>H9GB07</accession>
<keyword evidence="8 13" id="KW-0809">Transit peptide</keyword>
<evidence type="ECO:0000313" key="16">
    <source>
        <dbReference type="Proteomes" id="UP000001646"/>
    </source>
</evidence>
<dbReference type="AlphaFoldDB" id="H9GB07"/>
<evidence type="ECO:0000256" key="1">
    <source>
        <dbReference type="ARBA" id="ARBA00001936"/>
    </source>
</evidence>
<dbReference type="GO" id="GO:0045242">
    <property type="term" value="C:isocitrate dehydrogenase complex (NAD+)"/>
    <property type="evidence" value="ECO:0007669"/>
    <property type="project" value="Ensembl"/>
</dbReference>
<keyword evidence="16" id="KW-1185">Reference proteome</keyword>
<dbReference type="NCBIfam" id="TIGR00175">
    <property type="entry name" value="mito_nad_idh"/>
    <property type="match status" value="1"/>
</dbReference>
<dbReference type="InterPro" id="IPR024084">
    <property type="entry name" value="IsoPropMal-DH-like_dom"/>
</dbReference>
<dbReference type="Proteomes" id="UP000001646">
    <property type="component" value="Unplaced"/>
</dbReference>
<dbReference type="InParanoid" id="H9GB07"/>
<sequence length="452" mass="49236">MGDRHAPFEIVHAHLPIISGRSSARFEISHAHLSVPLRTIWEGGGSLSERRDLFPISTNPMPGRREAECSDWLPGDWLPETGTARPRRPFFPLRLNRGAAIIAASRAMASTSWAPKTQTVTLIPGDGIGPEISNAVMEIFGAAKAPVQFEERNVSAIQGPGGKWMIPLDAKESMDKNKIGLKGPLKTPIAAGHPSMNLLLRKTFDLYANIRPCVSIEGYKTPYADVDIVTIRENTEGEYSGIEHVIVDGVVQSIKLITEDASKRIADFAFEYARNNQRSKVTAVHKANIMRMSDGLFLKKCREAAENCKDIKFNEMYLDTVCLNMVQDPTQFDVLVMPNLYGDILSDLCAGLIGGLGVTPSGNIGANGVAIFESVHGTAPDIAGKDLANPTALLLSAVMMLRHMGLQEYATKIEDACYATIKDGKVLTKDLGGNAKCSEFTAEICRRVKLAE</sequence>
<dbReference type="InterPro" id="IPR004434">
    <property type="entry name" value="Isocitrate_DH_NAD"/>
</dbReference>
<evidence type="ECO:0000313" key="15">
    <source>
        <dbReference type="Ensembl" id="ENSACAP00000006018.3"/>
    </source>
</evidence>
<keyword evidence="6" id="KW-0479">Metal-binding</keyword>
<dbReference type="SUPFAM" id="SSF53659">
    <property type="entry name" value="Isocitrate/Isopropylmalate dehydrogenase-like"/>
    <property type="match status" value="1"/>
</dbReference>
<name>H9GB07_ANOCA</name>
<gene>
    <name evidence="15" type="primary">IDH3A</name>
</gene>
<comment type="function">
    <text evidence="12">Catalytic subunit of the enzyme which catalyzes the decarboxylation of isocitrate (ICT) into alpha-ketoglutarate. The heterodimer composed of the alpha (IDH3A) and beta (IDH3B) subunits and the heterodimer composed of the alpha (IDH3A) and gamma (IDH3G) subunits, have considerable basal activity but the full activity of the heterotetramer (containing two subunits of IDH3A, one of IDH3B and one of IDH3G) requires the assembly and cooperative function of both heterodimers.</text>
</comment>
<evidence type="ECO:0000256" key="6">
    <source>
        <dbReference type="ARBA" id="ARBA00022723"/>
    </source>
</evidence>
<keyword evidence="7" id="KW-0460">Magnesium</keyword>
<dbReference type="Pfam" id="PF00180">
    <property type="entry name" value="Iso_dh"/>
    <property type="match status" value="1"/>
</dbReference>
<evidence type="ECO:0000256" key="5">
    <source>
        <dbReference type="ARBA" id="ARBA00022532"/>
    </source>
</evidence>
<comment type="cofactor">
    <cofactor evidence="1">
        <name>Mn(2+)</name>
        <dbReference type="ChEBI" id="CHEBI:29035"/>
    </cofactor>
</comment>
<comment type="cofactor">
    <cofactor evidence="2">
        <name>Mg(2+)</name>
        <dbReference type="ChEBI" id="CHEBI:18420"/>
    </cofactor>
</comment>
<dbReference type="PANTHER" id="PTHR11835:SF34">
    <property type="entry name" value="ISOCITRATE DEHYDROGENASE [NAD] SUBUNIT ALPHA, MITOCHONDRIAL"/>
    <property type="match status" value="1"/>
</dbReference>
<dbReference type="InterPro" id="IPR019818">
    <property type="entry name" value="IsoCit/isopropylmalate_DH_CS"/>
</dbReference>
<keyword evidence="5 13" id="KW-0816">Tricarboxylic acid cycle</keyword>
<dbReference type="SMART" id="SM01329">
    <property type="entry name" value="Iso_dh"/>
    <property type="match status" value="1"/>
</dbReference>
<keyword evidence="10" id="KW-0520">NAD</keyword>
<proteinExistence type="inferred from homology"/>
<dbReference type="GO" id="GO:0006102">
    <property type="term" value="P:isocitrate metabolic process"/>
    <property type="evidence" value="ECO:0000318"/>
    <property type="project" value="GO_Central"/>
</dbReference>
<dbReference type="FunFam" id="3.40.718.10:FF:000003">
    <property type="entry name" value="Isocitrate dehydrogenase [NAD] subunit, mitochondrial"/>
    <property type="match status" value="1"/>
</dbReference>
<dbReference type="Gene3D" id="3.40.718.10">
    <property type="entry name" value="Isopropylmalate Dehydrogenase"/>
    <property type="match status" value="1"/>
</dbReference>
<dbReference type="GO" id="GO:0000287">
    <property type="term" value="F:magnesium ion binding"/>
    <property type="evidence" value="ECO:0007669"/>
    <property type="project" value="UniProtKB-UniRule"/>
</dbReference>
<evidence type="ECO:0000256" key="7">
    <source>
        <dbReference type="ARBA" id="ARBA00022842"/>
    </source>
</evidence>
<dbReference type="GO" id="GO:0004449">
    <property type="term" value="F:isocitrate dehydrogenase (NAD+) activity"/>
    <property type="evidence" value="ECO:0000318"/>
    <property type="project" value="GO_Central"/>
</dbReference>
<reference evidence="15" key="1">
    <citation type="submission" date="2009-12" db="EMBL/GenBank/DDBJ databases">
        <title>The Genome Sequence of Anolis carolinensis (Green Anole Lizard).</title>
        <authorList>
            <consortium name="The Genome Sequencing Platform"/>
            <person name="Di Palma F."/>
            <person name="Alfoldi J."/>
            <person name="Heiman D."/>
            <person name="Young S."/>
            <person name="Grabherr M."/>
            <person name="Johnson J."/>
            <person name="Lander E.S."/>
            <person name="Lindblad-Toh K."/>
        </authorList>
    </citation>
    <scope>NUCLEOTIDE SEQUENCE [LARGE SCALE GENOMIC DNA]</scope>
    <source>
        <strain evidence="15">JBL SC #1</strain>
    </source>
</reference>
<evidence type="ECO:0000256" key="8">
    <source>
        <dbReference type="ARBA" id="ARBA00022946"/>
    </source>
</evidence>
<evidence type="ECO:0000256" key="12">
    <source>
        <dbReference type="ARBA" id="ARBA00037577"/>
    </source>
</evidence>
<evidence type="ECO:0000256" key="13">
    <source>
        <dbReference type="RuleBase" id="RU361266"/>
    </source>
</evidence>
<keyword evidence="9" id="KW-0560">Oxidoreductase</keyword>